<organism evidence="4">
    <name type="scientific">marine metagenome</name>
    <dbReference type="NCBI Taxonomy" id="408172"/>
    <lineage>
        <taxon>unclassified sequences</taxon>
        <taxon>metagenomes</taxon>
        <taxon>ecological metagenomes</taxon>
    </lineage>
</organism>
<evidence type="ECO:0000313" key="4">
    <source>
        <dbReference type="EMBL" id="SVA30370.1"/>
    </source>
</evidence>
<keyword evidence="1" id="KW-0560">Oxidoreductase</keyword>
<gene>
    <name evidence="4" type="ORF">METZ01_LOCUS83224</name>
</gene>
<dbReference type="GO" id="GO:0004753">
    <property type="term" value="F:saccharopine dehydrogenase activity"/>
    <property type="evidence" value="ECO:0007669"/>
    <property type="project" value="TreeGrafter"/>
</dbReference>
<evidence type="ECO:0000259" key="2">
    <source>
        <dbReference type="Pfam" id="PF03435"/>
    </source>
</evidence>
<dbReference type="PANTHER" id="PTHR11133:SF23">
    <property type="entry name" value="SACCHAROPINE DEHYDROGENASE [NAD(+), L-LYSINE-FORMING]"/>
    <property type="match status" value="1"/>
</dbReference>
<evidence type="ECO:0000259" key="3">
    <source>
        <dbReference type="Pfam" id="PF16653"/>
    </source>
</evidence>
<dbReference type="InterPro" id="IPR005097">
    <property type="entry name" value="Sacchrp_dh_NADP-bd"/>
</dbReference>
<dbReference type="SUPFAM" id="SSF51735">
    <property type="entry name" value="NAD(P)-binding Rossmann-fold domains"/>
    <property type="match status" value="1"/>
</dbReference>
<dbReference type="AlphaFoldDB" id="A0A381UQN1"/>
<dbReference type="InterPro" id="IPR051168">
    <property type="entry name" value="AASS"/>
</dbReference>
<accession>A0A381UQN1</accession>
<dbReference type="Gene3D" id="3.30.360.10">
    <property type="entry name" value="Dihydrodipicolinate Reductase, domain 2"/>
    <property type="match status" value="1"/>
</dbReference>
<sequence>MGKIHWLGTGLSAIPGLKMLIEKGHSVVVYNRTVDKAIEALSGVNGDYQVVPFSLNAVKQYAIAGDLVVSMLPGNFHVPVAELCLSLDAHFVSSSYISDEMRVLNDAAKEKNLCFVNEVGLDPGIDHSMSHALVEDYKKSSVFSAQNEHFFLSYCGGLSDIPNDFCYKFSWSPLGVLKALMSTSVSIRDGEVYTVTKPWESVELYPLPMPWGEDEFEVYPNRDSLPFIEQYKMDGGLKINQFVRGTLRYKGWKNAWRDIFSEVDSLESSLAEDRLKEISDDLWNKYSYKEDEVDRVILTVELKVEKESQVIWHKQFLMDTLGNDKGSAMAQLVSCSVALAVEAVINQEIPPGVSAAPHQSELVNRWLKQAEEICDHFVLIDHLN</sequence>
<feature type="domain" description="Saccharopine dehydrogenase-like C-terminal" evidence="3">
    <location>
        <begin position="120"/>
        <end position="369"/>
    </location>
</feature>
<evidence type="ECO:0008006" key="5">
    <source>
        <dbReference type="Google" id="ProtNLM"/>
    </source>
</evidence>
<dbReference type="InterPro" id="IPR036291">
    <property type="entry name" value="NAD(P)-bd_dom_sf"/>
</dbReference>
<dbReference type="InterPro" id="IPR032095">
    <property type="entry name" value="Sacchrp_dh-like_C"/>
</dbReference>
<dbReference type="PANTHER" id="PTHR11133">
    <property type="entry name" value="SACCHAROPINE DEHYDROGENASE"/>
    <property type="match status" value="1"/>
</dbReference>
<dbReference type="SUPFAM" id="SSF55347">
    <property type="entry name" value="Glyceraldehyde-3-phosphate dehydrogenase-like, C-terminal domain"/>
    <property type="match status" value="1"/>
</dbReference>
<name>A0A381UQN1_9ZZZZ</name>
<proteinExistence type="predicted"/>
<dbReference type="GO" id="GO:0005737">
    <property type="term" value="C:cytoplasm"/>
    <property type="evidence" value="ECO:0007669"/>
    <property type="project" value="TreeGrafter"/>
</dbReference>
<feature type="domain" description="Saccharopine dehydrogenase NADP binding" evidence="2">
    <location>
        <begin position="5"/>
        <end position="114"/>
    </location>
</feature>
<dbReference type="Pfam" id="PF03435">
    <property type="entry name" value="Sacchrp_dh_NADP"/>
    <property type="match status" value="1"/>
</dbReference>
<protein>
    <recommendedName>
        <fullName evidence="5">Saccharopine dehydrogenase NADP binding domain-containing protein</fullName>
    </recommendedName>
</protein>
<dbReference type="Pfam" id="PF16653">
    <property type="entry name" value="Sacchrp_dh_C"/>
    <property type="match status" value="1"/>
</dbReference>
<evidence type="ECO:0000256" key="1">
    <source>
        <dbReference type="ARBA" id="ARBA00023002"/>
    </source>
</evidence>
<dbReference type="EMBL" id="UINC01006914">
    <property type="protein sequence ID" value="SVA30370.1"/>
    <property type="molecule type" value="Genomic_DNA"/>
</dbReference>
<dbReference type="GO" id="GO:0019878">
    <property type="term" value="P:lysine biosynthetic process via aminoadipic acid"/>
    <property type="evidence" value="ECO:0007669"/>
    <property type="project" value="TreeGrafter"/>
</dbReference>
<reference evidence="4" key="1">
    <citation type="submission" date="2018-05" db="EMBL/GenBank/DDBJ databases">
        <authorList>
            <person name="Lanie J.A."/>
            <person name="Ng W.-L."/>
            <person name="Kazmierczak K.M."/>
            <person name="Andrzejewski T.M."/>
            <person name="Davidsen T.M."/>
            <person name="Wayne K.J."/>
            <person name="Tettelin H."/>
            <person name="Glass J.I."/>
            <person name="Rusch D."/>
            <person name="Podicherti R."/>
            <person name="Tsui H.-C.T."/>
            <person name="Winkler M.E."/>
        </authorList>
    </citation>
    <scope>NUCLEOTIDE SEQUENCE</scope>
</reference>